<keyword evidence="8 11" id="KW-0012">Acyltransferase</keyword>
<sequence length="344" mass="38343">MRRRSSPSTSPHRTEPSRLQLLLLWLVAADADLGVPDPSDTPQRDYIPLSRVTNYAFLLGGRLRTVRDRRRPLALAVLLVLVVPLVLVSVFETPPAWRKGQGRRSLNVLFYYFWCVTLGLFVRAATGDPGCLPRNMHLAQEQRGFQLPQEYYNVVQLPGPRAGTVVQAKYCRTCRLWRPPRAAHCSTCNCCVAVHDHHCVWLNNCVGRRNYRYFLGMLGSAIATCALLIANCGEHLRRAPRGARDAPVAVLLIAWGGLAMVYPAALLGYHVAMAATQQTTREYLAQIGSRNPVLTRVRGNKSNACDTGSAWRNLALLWGEVRGPEMQTTRTRHAPGDWATAQLP</sequence>
<evidence type="ECO:0000256" key="2">
    <source>
        <dbReference type="ARBA" id="ARBA00022679"/>
    </source>
</evidence>
<dbReference type="GO" id="GO:0019706">
    <property type="term" value="F:protein-cysteine S-palmitoyltransferase activity"/>
    <property type="evidence" value="ECO:0007669"/>
    <property type="project" value="UniProtKB-EC"/>
</dbReference>
<keyword evidence="7" id="KW-0449">Lipoprotein</keyword>
<evidence type="ECO:0000256" key="3">
    <source>
        <dbReference type="ARBA" id="ARBA00022692"/>
    </source>
</evidence>
<comment type="caution">
    <text evidence="14">The sequence shown here is derived from an EMBL/GenBank/DDBJ whole genome shotgun (WGS) entry which is preliminary data.</text>
</comment>
<evidence type="ECO:0000256" key="7">
    <source>
        <dbReference type="ARBA" id="ARBA00023288"/>
    </source>
</evidence>
<dbReference type="GO" id="GO:0005789">
    <property type="term" value="C:endoplasmic reticulum membrane"/>
    <property type="evidence" value="ECO:0007669"/>
    <property type="project" value="UniProtKB-SubCell"/>
</dbReference>
<feature type="transmembrane region" description="Helical" evidence="11">
    <location>
        <begin position="73"/>
        <end position="94"/>
    </location>
</feature>
<protein>
    <recommendedName>
        <fullName evidence="11">Palmitoyltransferase</fullName>
        <ecNumber evidence="11">2.3.1.225</ecNumber>
    </recommendedName>
</protein>
<dbReference type="GO" id="GO:0005794">
    <property type="term" value="C:Golgi apparatus"/>
    <property type="evidence" value="ECO:0007669"/>
    <property type="project" value="TreeGrafter"/>
</dbReference>
<evidence type="ECO:0000313" key="14">
    <source>
        <dbReference type="EMBL" id="GMM59169.1"/>
    </source>
</evidence>
<keyword evidence="5 11" id="KW-0472">Membrane</keyword>
<evidence type="ECO:0000256" key="11">
    <source>
        <dbReference type="RuleBase" id="RU079119"/>
    </source>
</evidence>
<evidence type="ECO:0000313" key="15">
    <source>
        <dbReference type="Proteomes" id="UP001377567"/>
    </source>
</evidence>
<keyword evidence="12" id="KW-0732">Signal</keyword>
<feature type="transmembrane region" description="Helical" evidence="11">
    <location>
        <begin position="211"/>
        <end position="230"/>
    </location>
</feature>
<dbReference type="InterPro" id="IPR039859">
    <property type="entry name" value="PFA4/ZDH16/20/ERF2-like"/>
</dbReference>
<evidence type="ECO:0000256" key="12">
    <source>
        <dbReference type="SAM" id="SignalP"/>
    </source>
</evidence>
<evidence type="ECO:0000256" key="6">
    <source>
        <dbReference type="ARBA" id="ARBA00023139"/>
    </source>
</evidence>
<dbReference type="AlphaFoldDB" id="A0AAV5S5L6"/>
<evidence type="ECO:0000256" key="9">
    <source>
        <dbReference type="ARBA" id="ARBA00023463"/>
    </source>
</evidence>
<evidence type="ECO:0000256" key="8">
    <source>
        <dbReference type="ARBA" id="ARBA00023315"/>
    </source>
</evidence>
<feature type="transmembrane region" description="Helical" evidence="11">
    <location>
        <begin position="106"/>
        <end position="126"/>
    </location>
</feature>
<feature type="transmembrane region" description="Helical" evidence="11">
    <location>
        <begin position="250"/>
        <end position="272"/>
    </location>
</feature>
<dbReference type="PANTHER" id="PTHR22883:SF43">
    <property type="entry name" value="PALMITOYLTRANSFERASE APP"/>
    <property type="match status" value="1"/>
</dbReference>
<evidence type="ECO:0000256" key="5">
    <source>
        <dbReference type="ARBA" id="ARBA00023136"/>
    </source>
</evidence>
<evidence type="ECO:0000256" key="10">
    <source>
        <dbReference type="ARBA" id="ARBA00048048"/>
    </source>
</evidence>
<accession>A0AAV5S5L6</accession>
<evidence type="ECO:0000256" key="4">
    <source>
        <dbReference type="ARBA" id="ARBA00022989"/>
    </source>
</evidence>
<keyword evidence="2 11" id="KW-0808">Transferase</keyword>
<keyword evidence="4 11" id="KW-1133">Transmembrane helix</keyword>
<feature type="domain" description="Palmitoyltransferase DHHC" evidence="13">
    <location>
        <begin position="167"/>
        <end position="286"/>
    </location>
</feature>
<evidence type="ECO:0000259" key="13">
    <source>
        <dbReference type="Pfam" id="PF01529"/>
    </source>
</evidence>
<gene>
    <name evidence="14" type="ORF">DAKH74_057860</name>
</gene>
<proteinExistence type="inferred from homology"/>
<keyword evidence="3 11" id="KW-0812">Transmembrane</keyword>
<dbReference type="EMBL" id="BTGD01000027">
    <property type="protein sequence ID" value="GMM59169.1"/>
    <property type="molecule type" value="Genomic_DNA"/>
</dbReference>
<dbReference type="PROSITE" id="PS50216">
    <property type="entry name" value="DHHC"/>
    <property type="match status" value="1"/>
</dbReference>
<comment type="catalytic activity">
    <reaction evidence="10 11">
        <text>L-cysteinyl-[protein] + hexadecanoyl-CoA = S-hexadecanoyl-L-cysteinyl-[protein] + CoA</text>
        <dbReference type="Rhea" id="RHEA:36683"/>
        <dbReference type="Rhea" id="RHEA-COMP:10131"/>
        <dbReference type="Rhea" id="RHEA-COMP:11032"/>
        <dbReference type="ChEBI" id="CHEBI:29950"/>
        <dbReference type="ChEBI" id="CHEBI:57287"/>
        <dbReference type="ChEBI" id="CHEBI:57379"/>
        <dbReference type="ChEBI" id="CHEBI:74151"/>
        <dbReference type="EC" id="2.3.1.225"/>
    </reaction>
</comment>
<comment type="subcellular location">
    <subcellularLocation>
        <location evidence="1">Endoplasmic reticulum membrane</location>
        <topology evidence="1">Multi-pass membrane protein</topology>
    </subcellularLocation>
</comment>
<keyword evidence="6" id="KW-0564">Palmitate</keyword>
<dbReference type="Pfam" id="PF01529">
    <property type="entry name" value="DHHC"/>
    <property type="match status" value="1"/>
</dbReference>
<name>A0AAV5S5L6_MAUHU</name>
<feature type="signal peptide" evidence="12">
    <location>
        <begin position="1"/>
        <end position="31"/>
    </location>
</feature>
<feature type="chain" id="PRO_5043349533" description="Palmitoyltransferase" evidence="12">
    <location>
        <begin position="32"/>
        <end position="344"/>
    </location>
</feature>
<evidence type="ECO:0000256" key="1">
    <source>
        <dbReference type="ARBA" id="ARBA00004477"/>
    </source>
</evidence>
<dbReference type="PANTHER" id="PTHR22883">
    <property type="entry name" value="ZINC FINGER DHHC DOMAIN CONTAINING PROTEIN"/>
    <property type="match status" value="1"/>
</dbReference>
<reference evidence="14 15" key="1">
    <citation type="journal article" date="2023" name="Elife">
        <title>Identification of key yeast species and microbe-microbe interactions impacting larval growth of Drosophila in the wild.</title>
        <authorList>
            <person name="Mure A."/>
            <person name="Sugiura Y."/>
            <person name="Maeda R."/>
            <person name="Honda K."/>
            <person name="Sakurai N."/>
            <person name="Takahashi Y."/>
            <person name="Watada M."/>
            <person name="Katoh T."/>
            <person name="Gotoh A."/>
            <person name="Gotoh Y."/>
            <person name="Taniguchi I."/>
            <person name="Nakamura K."/>
            <person name="Hayashi T."/>
            <person name="Katayama T."/>
            <person name="Uemura T."/>
            <person name="Hattori Y."/>
        </authorList>
    </citation>
    <scope>NUCLEOTIDE SEQUENCE [LARGE SCALE GENOMIC DNA]</scope>
    <source>
        <strain evidence="14 15">KH-74</strain>
    </source>
</reference>
<dbReference type="Proteomes" id="UP001377567">
    <property type="component" value="Unassembled WGS sequence"/>
</dbReference>
<dbReference type="GO" id="GO:0006612">
    <property type="term" value="P:protein targeting to membrane"/>
    <property type="evidence" value="ECO:0007669"/>
    <property type="project" value="TreeGrafter"/>
</dbReference>
<dbReference type="InterPro" id="IPR001594">
    <property type="entry name" value="Palmitoyltrfase_DHHC"/>
</dbReference>
<comment type="similarity">
    <text evidence="9">Belongs to the DHHC palmitoyltransferase family. ERF2/ZDHHC9 subfamily.</text>
</comment>
<dbReference type="EC" id="2.3.1.225" evidence="11"/>
<keyword evidence="15" id="KW-1185">Reference proteome</keyword>
<organism evidence="14 15">
    <name type="scientific">Maudiozyma humilis</name>
    <name type="common">Sour dough yeast</name>
    <name type="synonym">Kazachstania humilis</name>
    <dbReference type="NCBI Taxonomy" id="51915"/>
    <lineage>
        <taxon>Eukaryota</taxon>
        <taxon>Fungi</taxon>
        <taxon>Dikarya</taxon>
        <taxon>Ascomycota</taxon>
        <taxon>Saccharomycotina</taxon>
        <taxon>Saccharomycetes</taxon>
        <taxon>Saccharomycetales</taxon>
        <taxon>Saccharomycetaceae</taxon>
        <taxon>Maudiozyma</taxon>
    </lineage>
</organism>
<comment type="domain">
    <text evidence="11">The DHHC domain is required for palmitoyltransferase activity.</text>
</comment>